<name>A0A0G0V1C9_9BACT</name>
<evidence type="ECO:0000313" key="2">
    <source>
        <dbReference type="EMBL" id="KKR94719.1"/>
    </source>
</evidence>
<feature type="transmembrane region" description="Helical" evidence="1">
    <location>
        <begin position="363"/>
        <end position="385"/>
    </location>
</feature>
<reference evidence="2 3" key="1">
    <citation type="journal article" date="2015" name="Nature">
        <title>rRNA introns, odd ribosomes, and small enigmatic genomes across a large radiation of phyla.</title>
        <authorList>
            <person name="Brown C.T."/>
            <person name="Hug L.A."/>
            <person name="Thomas B.C."/>
            <person name="Sharon I."/>
            <person name="Castelle C.J."/>
            <person name="Singh A."/>
            <person name="Wilkins M.J."/>
            <person name="Williams K.H."/>
            <person name="Banfield J.F."/>
        </authorList>
    </citation>
    <scope>NUCLEOTIDE SEQUENCE [LARGE SCALE GENOMIC DNA]</scope>
</reference>
<comment type="caution">
    <text evidence="2">The sequence shown here is derived from an EMBL/GenBank/DDBJ whole genome shotgun (WGS) entry which is preliminary data.</text>
</comment>
<feature type="transmembrane region" description="Helical" evidence="1">
    <location>
        <begin position="83"/>
        <end position="112"/>
    </location>
</feature>
<keyword evidence="1" id="KW-0472">Membrane</keyword>
<dbReference type="EMBL" id="LCAN01000004">
    <property type="protein sequence ID" value="KKR94719.1"/>
    <property type="molecule type" value="Genomic_DNA"/>
</dbReference>
<evidence type="ECO:0008006" key="4">
    <source>
        <dbReference type="Google" id="ProtNLM"/>
    </source>
</evidence>
<feature type="transmembrane region" description="Helical" evidence="1">
    <location>
        <begin position="339"/>
        <end position="356"/>
    </location>
</feature>
<dbReference type="Proteomes" id="UP000034961">
    <property type="component" value="Unassembled WGS sequence"/>
</dbReference>
<feature type="transmembrane region" description="Helical" evidence="1">
    <location>
        <begin position="224"/>
        <end position="246"/>
    </location>
</feature>
<accession>A0A0G0V1C9</accession>
<feature type="transmembrane region" description="Helical" evidence="1">
    <location>
        <begin position="286"/>
        <end position="307"/>
    </location>
</feature>
<keyword evidence="1" id="KW-1133">Transmembrane helix</keyword>
<protein>
    <recommendedName>
        <fullName evidence="4">Glycosyltransferase RgtA/B/C/D-like domain-containing protein</fullName>
    </recommendedName>
</protein>
<dbReference type="GO" id="GO:0006506">
    <property type="term" value="P:GPI anchor biosynthetic process"/>
    <property type="evidence" value="ECO:0007669"/>
    <property type="project" value="UniProtKB-UniPathway"/>
</dbReference>
<gene>
    <name evidence="2" type="ORF">UU41_C0004G0019</name>
</gene>
<keyword evidence="1" id="KW-0812">Transmembrane</keyword>
<feature type="transmembrane region" description="Helical" evidence="1">
    <location>
        <begin position="7"/>
        <end position="27"/>
    </location>
</feature>
<evidence type="ECO:0000256" key="1">
    <source>
        <dbReference type="SAM" id="Phobius"/>
    </source>
</evidence>
<dbReference type="GO" id="GO:0016020">
    <property type="term" value="C:membrane"/>
    <property type="evidence" value="ECO:0007669"/>
    <property type="project" value="GOC"/>
</dbReference>
<organism evidence="2 3">
    <name type="scientific">Candidatus Roizmanbacteria bacterium GW2011_GWA1_41_13</name>
    <dbReference type="NCBI Taxonomy" id="1618474"/>
    <lineage>
        <taxon>Bacteria</taxon>
        <taxon>Candidatus Roizmaniibacteriota</taxon>
    </lineage>
</organism>
<dbReference type="UniPathway" id="UPA00196"/>
<dbReference type="AlphaFoldDB" id="A0A0G0V1C9"/>
<sequence length="387" mass="45865">MLKFITLTFFTWKTLVIFLAFVAVYLLPLHTEFIPKDPYRDGLPYFIWIWGNFDGYHYMTIAQNGYGFLQHPFFPLYPLLIRIVLYVLRLTPLLAGLVVSHVAFIGSLVVIYRLLMIDRIKPGISWFMPLILFPTSFYYGAVYNDSLYLLFASLTLFFGRKHKWILASIMGGLASLTRLNGLALISFLCIEYITQSDSRITTWRFNKFKQKILMYILEFKKHIVSVWFIVIPISFFSYLMYVQLVYGSWYLVFSAMRVWNQDRITFPLQVFFRYFKIIALYPHFDIVYFVAFFEISLVIFYCYMLLFGYKKIRLSYWVYILISFLIPSLTGTFAGMPRYALHLYPFFLTIGMWLTTKHLAVRILYYGISIALFLFSIALFTRGYFVS</sequence>
<evidence type="ECO:0000313" key="3">
    <source>
        <dbReference type="Proteomes" id="UP000034961"/>
    </source>
</evidence>
<proteinExistence type="predicted"/>
<feature type="transmembrane region" description="Helical" evidence="1">
    <location>
        <begin position="314"/>
        <end position="333"/>
    </location>
</feature>